<evidence type="ECO:0000313" key="9">
    <source>
        <dbReference type="EMBL" id="MBC2576370.1"/>
    </source>
</evidence>
<dbReference type="CDD" id="cd00009">
    <property type="entry name" value="AAA"/>
    <property type="match status" value="1"/>
</dbReference>
<comment type="catalytic activity">
    <reaction evidence="7">
        <text>DNA(n) + a 2'-deoxyribonucleoside 5'-triphosphate = DNA(n+1) + diphosphate</text>
        <dbReference type="Rhea" id="RHEA:22508"/>
        <dbReference type="Rhea" id="RHEA-COMP:17339"/>
        <dbReference type="Rhea" id="RHEA-COMP:17340"/>
        <dbReference type="ChEBI" id="CHEBI:33019"/>
        <dbReference type="ChEBI" id="CHEBI:61560"/>
        <dbReference type="ChEBI" id="CHEBI:173112"/>
        <dbReference type="EC" id="2.7.7.7"/>
    </reaction>
</comment>
<dbReference type="Pfam" id="PF09115">
    <property type="entry name" value="DNApol3-delta_C"/>
    <property type="match status" value="1"/>
</dbReference>
<proteinExistence type="predicted"/>
<keyword evidence="4" id="KW-0548">Nucleotidyltransferase</keyword>
<keyword evidence="3" id="KW-0808">Transferase</keyword>
<dbReference type="InterPro" id="IPR050238">
    <property type="entry name" value="DNA_Rep/Repair_Clamp_Loader"/>
</dbReference>
<dbReference type="InterPro" id="IPR015199">
    <property type="entry name" value="DNA_pol_III_delta_C"/>
</dbReference>
<dbReference type="PANTHER" id="PTHR11669">
    <property type="entry name" value="REPLICATION FACTOR C / DNA POLYMERASE III GAMMA-TAU SUBUNIT"/>
    <property type="match status" value="1"/>
</dbReference>
<feature type="domain" description="DNA polymerase III delta subunit C-terminal" evidence="8">
    <location>
        <begin position="207"/>
        <end position="300"/>
    </location>
</feature>
<dbReference type="EMBL" id="JABGBW010000004">
    <property type="protein sequence ID" value="MBC2576370.1"/>
    <property type="molecule type" value="Genomic_DNA"/>
</dbReference>
<dbReference type="Proteomes" id="UP000713904">
    <property type="component" value="Unassembled WGS sequence"/>
</dbReference>
<dbReference type="RefSeq" id="WP_185624394.1">
    <property type="nucleotide sequence ID" value="NZ_JABGBW010000004.1"/>
</dbReference>
<keyword evidence="5" id="KW-0235">DNA replication</keyword>
<evidence type="ECO:0000259" key="8">
    <source>
        <dbReference type="Pfam" id="PF09115"/>
    </source>
</evidence>
<name>A0ABR6TM27_9FIRM</name>
<evidence type="ECO:0000256" key="5">
    <source>
        <dbReference type="ARBA" id="ARBA00022705"/>
    </source>
</evidence>
<evidence type="ECO:0000313" key="10">
    <source>
        <dbReference type="Proteomes" id="UP000713904"/>
    </source>
</evidence>
<dbReference type="InterPro" id="IPR027417">
    <property type="entry name" value="P-loop_NTPase"/>
</dbReference>
<evidence type="ECO:0000256" key="1">
    <source>
        <dbReference type="ARBA" id="ARBA00012417"/>
    </source>
</evidence>
<dbReference type="SUPFAM" id="SSF52540">
    <property type="entry name" value="P-loop containing nucleoside triphosphate hydrolases"/>
    <property type="match status" value="1"/>
</dbReference>
<dbReference type="Gene3D" id="3.40.50.300">
    <property type="entry name" value="P-loop containing nucleotide triphosphate hydrolases"/>
    <property type="match status" value="1"/>
</dbReference>
<keyword evidence="10" id="KW-1185">Reference proteome</keyword>
<dbReference type="EC" id="2.7.7.7" evidence="1"/>
<evidence type="ECO:0000256" key="7">
    <source>
        <dbReference type="ARBA" id="ARBA00049244"/>
    </source>
</evidence>
<comment type="caution">
    <text evidence="9">The sequence shown here is derived from an EMBL/GenBank/DDBJ whole genome shotgun (WGS) entry which is preliminary data.</text>
</comment>
<evidence type="ECO:0000256" key="4">
    <source>
        <dbReference type="ARBA" id="ARBA00022695"/>
    </source>
</evidence>
<sequence length="314" mass="35264">MFENILGQELAKKRLSNLVKNKRISNAYIFTGPEGVGKKLMAKEFANCLIGMNVDNSSDFILIEPKKGENTIKIEQIRELNSSISLKPYSNYKIYLINDSEKMTIQAQNALLKTLEEPCSYGIIILVTKNEQALLETIRSRCIEVKFSSLSMENIKKILKSNGVSSNDANVATIFARGSASMALSISQNSEIISLRNGIEDYLSDVLLKKDKFKASVAAEFFKKDSDNISGIIQLFKIYIRDAIIMRDTYGTNMLINKDKENLIRRLASALSLSQLGEILSILNDTDNKLNANCNFNSTIQAMSLNIYKVVNRW</sequence>
<protein>
    <recommendedName>
        <fullName evidence="2">DNA polymerase III subunit delta'</fullName>
        <ecNumber evidence="1">2.7.7.7</ecNumber>
    </recommendedName>
</protein>
<accession>A0ABR6TM27</accession>
<dbReference type="PANTHER" id="PTHR11669:SF8">
    <property type="entry name" value="DNA POLYMERASE III SUBUNIT DELTA"/>
    <property type="match status" value="1"/>
</dbReference>
<evidence type="ECO:0000256" key="2">
    <source>
        <dbReference type="ARBA" id="ARBA00014363"/>
    </source>
</evidence>
<gene>
    <name evidence="9" type="ORF">HLB29_06690</name>
</gene>
<keyword evidence="6" id="KW-0239">DNA-directed DNA polymerase</keyword>
<evidence type="ECO:0000256" key="6">
    <source>
        <dbReference type="ARBA" id="ARBA00022932"/>
    </source>
</evidence>
<evidence type="ECO:0000256" key="3">
    <source>
        <dbReference type="ARBA" id="ARBA00022679"/>
    </source>
</evidence>
<dbReference type="Pfam" id="PF13177">
    <property type="entry name" value="DNA_pol3_delta2"/>
    <property type="match status" value="1"/>
</dbReference>
<reference evidence="9 10" key="1">
    <citation type="submission" date="2020-05" db="EMBL/GenBank/DDBJ databases">
        <title>Draft genome of xy-202 and genomic insight in genome of the genus Peptostreptococcus.</title>
        <authorList>
            <person name="Zhang Z."/>
        </authorList>
    </citation>
    <scope>NUCLEOTIDE SEQUENCE [LARGE SCALE GENOMIC DNA]</scope>
    <source>
        <strain evidence="9 10">DSM 27025</strain>
    </source>
</reference>
<organism evidence="9 10">
    <name type="scientific">Peptostreptococcus canis</name>
    <dbReference type="NCBI Taxonomy" id="1159213"/>
    <lineage>
        <taxon>Bacteria</taxon>
        <taxon>Bacillati</taxon>
        <taxon>Bacillota</taxon>
        <taxon>Clostridia</taxon>
        <taxon>Peptostreptococcales</taxon>
        <taxon>Peptostreptococcaceae</taxon>
        <taxon>Peptostreptococcus</taxon>
    </lineage>
</organism>